<dbReference type="InterPro" id="IPR035965">
    <property type="entry name" value="PAS-like_dom_sf"/>
</dbReference>
<evidence type="ECO:0000256" key="9">
    <source>
        <dbReference type="PROSITE-ProRule" id="PRU00169"/>
    </source>
</evidence>
<dbReference type="RefSeq" id="WP_141197087.1">
    <property type="nucleotide sequence ID" value="NZ_CP041186.1"/>
</dbReference>
<dbReference type="PANTHER" id="PTHR43065:SF46">
    <property type="entry name" value="C4-DICARBOXYLATE TRANSPORT SENSOR PROTEIN DCTB"/>
    <property type="match status" value="1"/>
</dbReference>
<dbReference type="InterPro" id="IPR036097">
    <property type="entry name" value="HisK_dim/P_sf"/>
</dbReference>
<dbReference type="OrthoDB" id="9758831at2"/>
<evidence type="ECO:0000256" key="1">
    <source>
        <dbReference type="ARBA" id="ARBA00000085"/>
    </source>
</evidence>
<dbReference type="GO" id="GO:0005524">
    <property type="term" value="F:ATP binding"/>
    <property type="evidence" value="ECO:0007669"/>
    <property type="project" value="UniProtKB-KW"/>
</dbReference>
<dbReference type="SMART" id="SM00387">
    <property type="entry name" value="HATPase_c"/>
    <property type="match status" value="1"/>
</dbReference>
<keyword evidence="7" id="KW-0067">ATP-binding</keyword>
<feature type="domain" description="Histidine kinase" evidence="10">
    <location>
        <begin position="408"/>
        <end position="632"/>
    </location>
</feature>
<evidence type="ECO:0000313" key="14">
    <source>
        <dbReference type="EMBL" id="QDG50595.1"/>
    </source>
</evidence>
<evidence type="ECO:0000259" key="12">
    <source>
        <dbReference type="PROSITE" id="PS50112"/>
    </source>
</evidence>
<sequence length="647" mass="72470">MKQRDFKVLVLGSLPEADDLFERGVFKDEYPCEPVRVENPEEFGRAVREPTFDLILIDVEPHGINVLRSVLDERPMRPMIMVADAAQGDVILEAKRLGLERYVMRLSDDVLNADLLAEEMVFILQRLSEPPSMEHPTVEELFRFAQYHNVRQPFFVIDRNHRLLYTNASGKALVKAVHDHDLREGDQYDRFPLTGSTQESTSHLNEALGGSEVEIEHTYERLVKNDRHREVFYQPVHDTTGAVVAVSIACKNIGLRLQAQQKVERQEQALWSFFELVPLPLKVVGPDLRIHRANAALADFLGYDDPDELQRVTLDSLLHPDDLGEAHLALNGLFEETSSYAHFECRYQHLNGETVWVNQIDFPLRGLGDEESEGLVLALSVDITRQKQAEQRAAQSERLRAIGELAAGVAHDFNNVLSIVKTYSQLIHAKLEQEGDHEYVGFTNKIVGAVDRAMALTGQLLTFGQEDEGDKARLDLNTRIHEISALLERNLGEGVDLKLELAADLPAIEIDPSQLDQVLTNLVINARDAMNAGGSLVLRTRQESKGEDLPPHPDLPTGDYALLEVEDEGEGMDEQTQRKIFEPFFTTKGRSRGTGLGLATVYRIVDRNGGYIYVDSELGCGTTFTIYFPASETGPDTGSDDLPSKKA</sequence>
<dbReference type="Gene3D" id="1.10.287.130">
    <property type="match status" value="1"/>
</dbReference>
<dbReference type="Gene3D" id="3.30.565.10">
    <property type="entry name" value="Histidine kinase-like ATPase, C-terminal domain"/>
    <property type="match status" value="1"/>
</dbReference>
<evidence type="ECO:0000256" key="7">
    <source>
        <dbReference type="ARBA" id="ARBA00022840"/>
    </source>
</evidence>
<keyword evidence="6" id="KW-0418">Kinase</keyword>
<evidence type="ECO:0000256" key="3">
    <source>
        <dbReference type="ARBA" id="ARBA00022553"/>
    </source>
</evidence>
<dbReference type="EMBL" id="CP041186">
    <property type="protein sequence ID" value="QDG50595.1"/>
    <property type="molecule type" value="Genomic_DNA"/>
</dbReference>
<evidence type="ECO:0000256" key="2">
    <source>
        <dbReference type="ARBA" id="ARBA00012438"/>
    </source>
</evidence>
<dbReference type="InterPro" id="IPR000014">
    <property type="entry name" value="PAS"/>
</dbReference>
<dbReference type="PRINTS" id="PR00344">
    <property type="entry name" value="BCTRLSENSOR"/>
</dbReference>
<organism evidence="14 15">
    <name type="scientific">Persicimonas caeni</name>
    <dbReference type="NCBI Taxonomy" id="2292766"/>
    <lineage>
        <taxon>Bacteria</taxon>
        <taxon>Deltaproteobacteria</taxon>
        <taxon>Bradymonadales</taxon>
        <taxon>Bradymonadaceae</taxon>
        <taxon>Persicimonas</taxon>
    </lineage>
</organism>
<accession>A0A4Y6PS34</accession>
<dbReference type="PROSITE" id="PS50110">
    <property type="entry name" value="RESPONSE_REGULATORY"/>
    <property type="match status" value="1"/>
</dbReference>
<evidence type="ECO:0000259" key="11">
    <source>
        <dbReference type="PROSITE" id="PS50110"/>
    </source>
</evidence>
<protein>
    <recommendedName>
        <fullName evidence="2">histidine kinase</fullName>
        <ecNumber evidence="2">2.7.13.3</ecNumber>
    </recommendedName>
</protein>
<evidence type="ECO:0000256" key="4">
    <source>
        <dbReference type="ARBA" id="ARBA00022679"/>
    </source>
</evidence>
<dbReference type="InterPro" id="IPR001789">
    <property type="entry name" value="Sig_transdc_resp-reg_receiver"/>
</dbReference>
<dbReference type="EC" id="2.7.13.3" evidence="2"/>
<dbReference type="Gene3D" id="3.30.450.20">
    <property type="entry name" value="PAS domain"/>
    <property type="match status" value="2"/>
</dbReference>
<evidence type="ECO:0000256" key="6">
    <source>
        <dbReference type="ARBA" id="ARBA00022777"/>
    </source>
</evidence>
<dbReference type="CDD" id="cd00156">
    <property type="entry name" value="REC"/>
    <property type="match status" value="1"/>
</dbReference>
<dbReference type="InterPro" id="IPR003661">
    <property type="entry name" value="HisK_dim/P_dom"/>
</dbReference>
<dbReference type="PROSITE" id="PS50109">
    <property type="entry name" value="HIS_KIN"/>
    <property type="match status" value="1"/>
</dbReference>
<feature type="domain" description="PAS" evidence="12">
    <location>
        <begin position="266"/>
        <end position="337"/>
    </location>
</feature>
<dbReference type="Pfam" id="PF08447">
    <property type="entry name" value="PAS_3"/>
    <property type="match status" value="1"/>
</dbReference>
<dbReference type="Pfam" id="PF08448">
    <property type="entry name" value="PAS_4"/>
    <property type="match status" value="1"/>
</dbReference>
<dbReference type="InterPro" id="IPR013656">
    <property type="entry name" value="PAS_4"/>
</dbReference>
<dbReference type="Proteomes" id="UP000315995">
    <property type="component" value="Chromosome"/>
</dbReference>
<evidence type="ECO:0000256" key="8">
    <source>
        <dbReference type="ARBA" id="ARBA00023012"/>
    </source>
</evidence>
<feature type="domain" description="Response regulatory" evidence="11">
    <location>
        <begin position="7"/>
        <end position="128"/>
    </location>
</feature>
<dbReference type="GO" id="GO:0000155">
    <property type="term" value="F:phosphorelay sensor kinase activity"/>
    <property type="evidence" value="ECO:0007669"/>
    <property type="project" value="InterPro"/>
</dbReference>
<dbReference type="PROSITE" id="PS50113">
    <property type="entry name" value="PAC"/>
    <property type="match status" value="1"/>
</dbReference>
<dbReference type="InterPro" id="IPR004358">
    <property type="entry name" value="Sig_transdc_His_kin-like_C"/>
</dbReference>
<feature type="domain" description="PAC" evidence="13">
    <location>
        <begin position="341"/>
        <end position="395"/>
    </location>
</feature>
<dbReference type="SUPFAM" id="SSF52172">
    <property type="entry name" value="CheY-like"/>
    <property type="match status" value="1"/>
</dbReference>
<keyword evidence="4" id="KW-0808">Transferase</keyword>
<dbReference type="InterPro" id="IPR013655">
    <property type="entry name" value="PAS_fold_3"/>
</dbReference>
<dbReference type="AlphaFoldDB" id="A0A4Y6PS34"/>
<evidence type="ECO:0000259" key="13">
    <source>
        <dbReference type="PROSITE" id="PS50113"/>
    </source>
</evidence>
<dbReference type="InterPro" id="IPR011006">
    <property type="entry name" value="CheY-like_superfamily"/>
</dbReference>
<proteinExistence type="predicted"/>
<dbReference type="SUPFAM" id="SSF47384">
    <property type="entry name" value="Homodimeric domain of signal transducing histidine kinase"/>
    <property type="match status" value="1"/>
</dbReference>
<comment type="catalytic activity">
    <reaction evidence="1">
        <text>ATP + protein L-histidine = ADP + protein N-phospho-L-histidine.</text>
        <dbReference type="EC" id="2.7.13.3"/>
    </reaction>
</comment>
<evidence type="ECO:0000256" key="5">
    <source>
        <dbReference type="ARBA" id="ARBA00022741"/>
    </source>
</evidence>
<accession>A0A5B8Y6Y2</accession>
<dbReference type="PANTHER" id="PTHR43065">
    <property type="entry name" value="SENSOR HISTIDINE KINASE"/>
    <property type="match status" value="1"/>
</dbReference>
<evidence type="ECO:0000313" key="15">
    <source>
        <dbReference type="Proteomes" id="UP000315995"/>
    </source>
</evidence>
<dbReference type="InterPro" id="IPR000700">
    <property type="entry name" value="PAS-assoc_C"/>
</dbReference>
<dbReference type="CDD" id="cd00130">
    <property type="entry name" value="PAS"/>
    <property type="match status" value="1"/>
</dbReference>
<keyword evidence="15" id="KW-1185">Reference proteome</keyword>
<dbReference type="InterPro" id="IPR005467">
    <property type="entry name" value="His_kinase_dom"/>
</dbReference>
<name>A0A4Y6PS34_PERCE</name>
<dbReference type="SUPFAM" id="SSF55785">
    <property type="entry name" value="PYP-like sensor domain (PAS domain)"/>
    <property type="match status" value="1"/>
</dbReference>
<dbReference type="SMART" id="SM00388">
    <property type="entry name" value="HisKA"/>
    <property type="match status" value="1"/>
</dbReference>
<dbReference type="NCBIfam" id="TIGR00229">
    <property type="entry name" value="sensory_box"/>
    <property type="match status" value="1"/>
</dbReference>
<gene>
    <name evidence="14" type="ORF">FIV42_07560</name>
</gene>
<keyword evidence="5" id="KW-0547">Nucleotide-binding</keyword>
<reference evidence="14 15" key="1">
    <citation type="submission" date="2019-06" db="EMBL/GenBank/DDBJ databases">
        <title>Persicimonas caeni gen. nov., sp. nov., a predatory bacterium isolated from solar saltern.</title>
        <authorList>
            <person name="Wang S."/>
        </authorList>
    </citation>
    <scope>NUCLEOTIDE SEQUENCE [LARGE SCALE GENOMIC DNA]</scope>
    <source>
        <strain evidence="14 15">YN101</strain>
    </source>
</reference>
<dbReference type="InterPro" id="IPR036890">
    <property type="entry name" value="HATPase_C_sf"/>
</dbReference>
<evidence type="ECO:0000259" key="10">
    <source>
        <dbReference type="PROSITE" id="PS50109"/>
    </source>
</evidence>
<dbReference type="Pfam" id="PF02518">
    <property type="entry name" value="HATPase_c"/>
    <property type="match status" value="1"/>
</dbReference>
<feature type="modified residue" description="4-aspartylphosphate" evidence="9">
    <location>
        <position position="58"/>
    </location>
</feature>
<dbReference type="SUPFAM" id="SSF55874">
    <property type="entry name" value="ATPase domain of HSP90 chaperone/DNA topoisomerase II/histidine kinase"/>
    <property type="match status" value="1"/>
</dbReference>
<dbReference type="PROSITE" id="PS50112">
    <property type="entry name" value="PAS"/>
    <property type="match status" value="1"/>
</dbReference>
<dbReference type="InterPro" id="IPR003594">
    <property type="entry name" value="HATPase_dom"/>
</dbReference>
<keyword evidence="8" id="KW-0902">Two-component regulatory system</keyword>
<keyword evidence="3 9" id="KW-0597">Phosphoprotein</keyword>